<feature type="domain" description="NPH3" evidence="3">
    <location>
        <begin position="16"/>
        <end position="198"/>
    </location>
</feature>
<name>A0A7J7I1R0_CAMSI</name>
<comment type="similarity">
    <text evidence="2">Belongs to the NPH3 family.</text>
</comment>
<keyword evidence="1" id="KW-0833">Ubl conjugation pathway</keyword>
<evidence type="ECO:0000259" key="3">
    <source>
        <dbReference type="PROSITE" id="PS51649"/>
    </source>
</evidence>
<keyword evidence="5" id="KW-1185">Reference proteome</keyword>
<organism evidence="4 5">
    <name type="scientific">Camellia sinensis</name>
    <name type="common">Tea plant</name>
    <name type="synonym">Thea sinensis</name>
    <dbReference type="NCBI Taxonomy" id="4442"/>
    <lineage>
        <taxon>Eukaryota</taxon>
        <taxon>Viridiplantae</taxon>
        <taxon>Streptophyta</taxon>
        <taxon>Embryophyta</taxon>
        <taxon>Tracheophyta</taxon>
        <taxon>Spermatophyta</taxon>
        <taxon>Magnoliopsida</taxon>
        <taxon>eudicotyledons</taxon>
        <taxon>Gunneridae</taxon>
        <taxon>Pentapetalae</taxon>
        <taxon>asterids</taxon>
        <taxon>Ericales</taxon>
        <taxon>Theaceae</taxon>
        <taxon>Camellia</taxon>
    </lineage>
</organism>
<dbReference type="PANTHER" id="PTHR32370">
    <property type="entry name" value="OS12G0117600 PROTEIN"/>
    <property type="match status" value="1"/>
</dbReference>
<reference evidence="4 5" key="2">
    <citation type="submission" date="2020-07" db="EMBL/GenBank/DDBJ databases">
        <title>Genome assembly of wild tea tree DASZ reveals pedigree and selection history of tea varieties.</title>
        <authorList>
            <person name="Zhang W."/>
        </authorList>
    </citation>
    <scope>NUCLEOTIDE SEQUENCE [LARGE SCALE GENOMIC DNA]</scope>
    <source>
        <strain evidence="5">cv. G240</strain>
        <tissue evidence="4">Leaf</tissue>
    </source>
</reference>
<evidence type="ECO:0000256" key="2">
    <source>
        <dbReference type="PROSITE-ProRule" id="PRU00982"/>
    </source>
</evidence>
<evidence type="ECO:0000313" key="5">
    <source>
        <dbReference type="Proteomes" id="UP000593564"/>
    </source>
</evidence>
<evidence type="ECO:0000256" key="1">
    <source>
        <dbReference type="ARBA" id="ARBA00022786"/>
    </source>
</evidence>
<dbReference type="AlphaFoldDB" id="A0A7J7I1R0"/>
<comment type="caution">
    <text evidence="4">The sequence shown here is derived from an EMBL/GenBank/DDBJ whole genome shotgun (WGS) entry which is preliminary data.</text>
</comment>
<dbReference type="EMBL" id="JACBKZ010000002">
    <property type="protein sequence ID" value="KAF5958324.1"/>
    <property type="molecule type" value="Genomic_DNA"/>
</dbReference>
<sequence>MKNGNDPHLNRIVPKDWWVEDLCDLQIDLYKRVITMIKTKGKMSGDVIKEALKAYVMRRLSGFNNGTIQGDDVIKNRMVVVTSNLAPSYREKQLLQVSIALKCREIGRKELKRRIVADLLIRAQARETTIYDIDIEIRRLEFVSNASTVKLAKLIDGYLAKIGKDPNLPLSKFVGLAQMVSDFSRLSHDGLYNAIDML</sequence>
<dbReference type="UniPathway" id="UPA00143"/>
<dbReference type="InterPro" id="IPR027356">
    <property type="entry name" value="NPH3_dom"/>
</dbReference>
<gene>
    <name evidence="4" type="ORF">HYC85_005549</name>
</gene>
<protein>
    <recommendedName>
        <fullName evidence="3">NPH3 domain-containing protein</fullName>
    </recommendedName>
</protein>
<dbReference type="Pfam" id="PF03000">
    <property type="entry name" value="NPH3"/>
    <property type="match status" value="1"/>
</dbReference>
<dbReference type="Proteomes" id="UP000593564">
    <property type="component" value="Unassembled WGS sequence"/>
</dbReference>
<accession>A0A7J7I1R0</accession>
<dbReference type="PROSITE" id="PS51649">
    <property type="entry name" value="NPH3"/>
    <property type="match status" value="1"/>
</dbReference>
<reference evidence="5" key="1">
    <citation type="journal article" date="2020" name="Nat. Commun.">
        <title>Genome assembly of wild tea tree DASZ reveals pedigree and selection history of tea varieties.</title>
        <authorList>
            <person name="Zhang W."/>
            <person name="Zhang Y."/>
            <person name="Qiu H."/>
            <person name="Guo Y."/>
            <person name="Wan H."/>
            <person name="Zhang X."/>
            <person name="Scossa F."/>
            <person name="Alseekh S."/>
            <person name="Zhang Q."/>
            <person name="Wang P."/>
            <person name="Xu L."/>
            <person name="Schmidt M.H."/>
            <person name="Jia X."/>
            <person name="Li D."/>
            <person name="Zhu A."/>
            <person name="Guo F."/>
            <person name="Chen W."/>
            <person name="Ni D."/>
            <person name="Usadel B."/>
            <person name="Fernie A.R."/>
            <person name="Wen W."/>
        </authorList>
    </citation>
    <scope>NUCLEOTIDE SEQUENCE [LARGE SCALE GENOMIC DNA]</scope>
    <source>
        <strain evidence="5">cv. G240</strain>
    </source>
</reference>
<dbReference type="GO" id="GO:0016567">
    <property type="term" value="P:protein ubiquitination"/>
    <property type="evidence" value="ECO:0007669"/>
    <property type="project" value="UniProtKB-UniPathway"/>
</dbReference>
<evidence type="ECO:0000313" key="4">
    <source>
        <dbReference type="EMBL" id="KAF5958324.1"/>
    </source>
</evidence>
<proteinExistence type="inferred from homology"/>
<dbReference type="InterPro" id="IPR043454">
    <property type="entry name" value="NPH3/RPT2-like"/>
</dbReference>